<sequence length="41" mass="4875">FKVKADENMDAFCLLTILVNKKSLDLTWVFEFKLNNENRLI</sequence>
<reference evidence="1" key="1">
    <citation type="submission" date="2021-06" db="EMBL/GenBank/DDBJ databases">
        <authorList>
            <person name="Kallberg Y."/>
            <person name="Tangrot J."/>
            <person name="Rosling A."/>
        </authorList>
    </citation>
    <scope>NUCLEOTIDE SEQUENCE</scope>
    <source>
        <strain evidence="1">MA461A</strain>
    </source>
</reference>
<organism evidence="1 2">
    <name type="scientific">Racocetra persica</name>
    <dbReference type="NCBI Taxonomy" id="160502"/>
    <lineage>
        <taxon>Eukaryota</taxon>
        <taxon>Fungi</taxon>
        <taxon>Fungi incertae sedis</taxon>
        <taxon>Mucoromycota</taxon>
        <taxon>Glomeromycotina</taxon>
        <taxon>Glomeromycetes</taxon>
        <taxon>Diversisporales</taxon>
        <taxon>Gigasporaceae</taxon>
        <taxon>Racocetra</taxon>
    </lineage>
</organism>
<name>A0ACA9RMB4_9GLOM</name>
<accession>A0ACA9RMB4</accession>
<dbReference type="EMBL" id="CAJVQC010057443">
    <property type="protein sequence ID" value="CAG8797602.1"/>
    <property type="molecule type" value="Genomic_DNA"/>
</dbReference>
<evidence type="ECO:0000313" key="1">
    <source>
        <dbReference type="EMBL" id="CAG8797602.1"/>
    </source>
</evidence>
<keyword evidence="2" id="KW-1185">Reference proteome</keyword>
<proteinExistence type="predicted"/>
<evidence type="ECO:0000313" key="2">
    <source>
        <dbReference type="Proteomes" id="UP000789920"/>
    </source>
</evidence>
<protein>
    <submittedName>
        <fullName evidence="1">35106_t:CDS:1</fullName>
    </submittedName>
</protein>
<gene>
    <name evidence="1" type="ORF">RPERSI_LOCUS20372</name>
</gene>
<feature type="non-terminal residue" evidence="1">
    <location>
        <position position="41"/>
    </location>
</feature>
<dbReference type="Proteomes" id="UP000789920">
    <property type="component" value="Unassembled WGS sequence"/>
</dbReference>
<feature type="non-terminal residue" evidence="1">
    <location>
        <position position="1"/>
    </location>
</feature>
<comment type="caution">
    <text evidence="1">The sequence shown here is derived from an EMBL/GenBank/DDBJ whole genome shotgun (WGS) entry which is preliminary data.</text>
</comment>